<organism evidence="1 2">
    <name type="scientific">Veillonella seminalis</name>
    <dbReference type="NCBI Taxonomy" id="1502943"/>
    <lineage>
        <taxon>Bacteria</taxon>
        <taxon>Bacillati</taxon>
        <taxon>Bacillota</taxon>
        <taxon>Negativicutes</taxon>
        <taxon>Veillonellales</taxon>
        <taxon>Veillonellaceae</taxon>
        <taxon>Veillonella</taxon>
    </lineage>
</organism>
<dbReference type="AlphaFoldDB" id="A0A833CB04"/>
<reference evidence="1 2" key="1">
    <citation type="submission" date="2019-09" db="EMBL/GenBank/DDBJ databases">
        <title>Draft genome sequence of 3 type strains from the CCUG.</title>
        <authorList>
            <person name="Pineiro-Iglesias B."/>
            <person name="Tunovic T."/>
            <person name="Unosson C."/>
            <person name="Inganas E."/>
            <person name="Ohlen M."/>
            <person name="Cardew S."/>
            <person name="Jensie-Markopoulos S."/>
            <person name="Salva-Serra F."/>
            <person name="Jaen-Luchoro D."/>
            <person name="Karlsson R."/>
            <person name="Svensson-Stadler L."/>
            <person name="Chun J."/>
            <person name="Moore E."/>
        </authorList>
    </citation>
    <scope>NUCLEOTIDE SEQUENCE [LARGE SCALE GENOMIC DNA]</scope>
    <source>
        <strain evidence="1 2">CCUG 65427</strain>
    </source>
</reference>
<evidence type="ECO:0000313" key="2">
    <source>
        <dbReference type="Proteomes" id="UP000434554"/>
    </source>
</evidence>
<evidence type="ECO:0008006" key="3">
    <source>
        <dbReference type="Google" id="ProtNLM"/>
    </source>
</evidence>
<dbReference type="EMBL" id="WBKH01000005">
    <property type="protein sequence ID" value="KAB1478640.1"/>
    <property type="molecule type" value="Genomic_DNA"/>
</dbReference>
<sequence length="107" mass="12033">MASCLRNQIKRDIDNVLFSDFGEMHIIDDKEVLAIVEKNTSKLLNDRFRQGFDGSYEVYLYVHAKVRDLVRLPVEGDYCRVDGLTYSVISATDDCGLAILILGSDVG</sequence>
<evidence type="ECO:0000313" key="1">
    <source>
        <dbReference type="EMBL" id="KAB1478640.1"/>
    </source>
</evidence>
<proteinExistence type="predicted"/>
<protein>
    <recommendedName>
        <fullName evidence="3">Phage protein</fullName>
    </recommendedName>
</protein>
<dbReference type="GeneID" id="83054505"/>
<accession>A0A833CB04</accession>
<name>A0A833CB04_9FIRM</name>
<dbReference type="RefSeq" id="WP_127007261.1">
    <property type="nucleotide sequence ID" value="NZ_CAUENZ010000007.1"/>
</dbReference>
<dbReference type="Proteomes" id="UP000434554">
    <property type="component" value="Unassembled WGS sequence"/>
</dbReference>
<comment type="caution">
    <text evidence="1">The sequence shown here is derived from an EMBL/GenBank/DDBJ whole genome shotgun (WGS) entry which is preliminary data.</text>
</comment>
<gene>
    <name evidence="1" type="ORF">F8R14_05610</name>
</gene>